<keyword evidence="1" id="KW-1133">Transmembrane helix</keyword>
<feature type="transmembrane region" description="Helical" evidence="1">
    <location>
        <begin position="134"/>
        <end position="157"/>
    </location>
</feature>
<accession>A0A6I0HB61</accession>
<keyword evidence="1" id="KW-0472">Membrane</keyword>
<feature type="transmembrane region" description="Helical" evidence="1">
    <location>
        <begin position="105"/>
        <end position="128"/>
    </location>
</feature>
<evidence type="ECO:0000313" key="2">
    <source>
        <dbReference type="EMBL" id="KAB3858425.1"/>
    </source>
</evidence>
<protein>
    <recommendedName>
        <fullName evidence="4">Transmembrane protein</fullName>
    </recommendedName>
</protein>
<dbReference type="Proteomes" id="UP000441522">
    <property type="component" value="Unassembled WGS sequence"/>
</dbReference>
<name>A0A6I0HB61_PHOVU</name>
<dbReference type="AlphaFoldDB" id="A0A6I0HB61"/>
<proteinExistence type="predicted"/>
<keyword evidence="1" id="KW-0812">Transmembrane</keyword>
<sequence>MKEVQVTKSTPQNEYLEEEKRLLGINVKELAELNDNVYGLRTDLTALVDLLGKYKLSITQDTQDQAVKFGNTVLGRFIDQIEIKCTEAEQRIAQMDNRIYLSYKAFYILIVILITLSSFLICMIVANVEFLHSWLIWRMLAACGLIAILGITMVIVVHKLLGNKT</sequence>
<evidence type="ECO:0008006" key="4">
    <source>
        <dbReference type="Google" id="ProtNLM"/>
    </source>
</evidence>
<dbReference type="EMBL" id="WCWW01000009">
    <property type="protein sequence ID" value="KAB3858425.1"/>
    <property type="molecule type" value="Genomic_DNA"/>
</dbReference>
<comment type="caution">
    <text evidence="2">The sequence shown here is derived from an EMBL/GenBank/DDBJ whole genome shotgun (WGS) entry which is preliminary data.</text>
</comment>
<organism evidence="2 3">
    <name type="scientific">Phocaeicola vulgatus</name>
    <name type="common">Bacteroides vulgatus</name>
    <dbReference type="NCBI Taxonomy" id="821"/>
    <lineage>
        <taxon>Bacteria</taxon>
        <taxon>Pseudomonadati</taxon>
        <taxon>Bacteroidota</taxon>
        <taxon>Bacteroidia</taxon>
        <taxon>Bacteroidales</taxon>
        <taxon>Bacteroidaceae</taxon>
        <taxon>Phocaeicola</taxon>
    </lineage>
</organism>
<evidence type="ECO:0000313" key="3">
    <source>
        <dbReference type="Proteomes" id="UP000441522"/>
    </source>
</evidence>
<evidence type="ECO:0000256" key="1">
    <source>
        <dbReference type="SAM" id="Phobius"/>
    </source>
</evidence>
<reference evidence="2 3" key="1">
    <citation type="journal article" date="2019" name="Nat. Med.">
        <title>A library of human gut bacterial isolates paired with longitudinal multiomics data enables mechanistic microbiome research.</title>
        <authorList>
            <person name="Poyet M."/>
            <person name="Groussin M."/>
            <person name="Gibbons S.M."/>
            <person name="Avila-Pacheco J."/>
            <person name="Jiang X."/>
            <person name="Kearney S.M."/>
            <person name="Perrotta A.R."/>
            <person name="Berdy B."/>
            <person name="Zhao S."/>
            <person name="Lieberman T.D."/>
            <person name="Swanson P.K."/>
            <person name="Smith M."/>
            <person name="Roesemann S."/>
            <person name="Alexander J.E."/>
            <person name="Rich S.A."/>
            <person name="Livny J."/>
            <person name="Vlamakis H."/>
            <person name="Clish C."/>
            <person name="Bullock K."/>
            <person name="Deik A."/>
            <person name="Scott J."/>
            <person name="Pierce K.A."/>
            <person name="Xavier R.J."/>
            <person name="Alm E.J."/>
        </authorList>
    </citation>
    <scope>NUCLEOTIDE SEQUENCE [LARGE SCALE GENOMIC DNA]</scope>
    <source>
        <strain evidence="2 3">BIOML-A5</strain>
    </source>
</reference>
<gene>
    <name evidence="2" type="ORF">GAS29_05615</name>
</gene>